<reference evidence="2" key="1">
    <citation type="journal article" date="2023" name="G3 (Bethesda)">
        <title>A reference genome for the long-term kleptoplast-retaining sea slug Elysia crispata morphotype clarki.</title>
        <authorList>
            <person name="Eastman K.E."/>
            <person name="Pendleton A.L."/>
            <person name="Shaikh M.A."/>
            <person name="Suttiyut T."/>
            <person name="Ogas R."/>
            <person name="Tomko P."/>
            <person name="Gavelis G."/>
            <person name="Widhalm J.R."/>
            <person name="Wisecaver J.H."/>
        </authorList>
    </citation>
    <scope>NUCLEOTIDE SEQUENCE</scope>
    <source>
        <strain evidence="2">ECLA1</strain>
    </source>
</reference>
<dbReference type="PANTHER" id="PTHR26391">
    <property type="entry name" value="INACTIVE TYROSINE-PROTEIN KINASE 7"/>
    <property type="match status" value="1"/>
</dbReference>
<feature type="signal peptide" evidence="1">
    <location>
        <begin position="1"/>
        <end position="24"/>
    </location>
</feature>
<feature type="chain" id="PRO_5041941874" evidence="1">
    <location>
        <begin position="25"/>
        <end position="262"/>
    </location>
</feature>
<keyword evidence="3" id="KW-1185">Reference proteome</keyword>
<dbReference type="Gene3D" id="2.60.120.260">
    <property type="entry name" value="Galactose-binding domain-like"/>
    <property type="match status" value="1"/>
</dbReference>
<dbReference type="Gene3D" id="2.170.300.10">
    <property type="entry name" value="Tie2 ligand-binding domain superfamily"/>
    <property type="match status" value="1"/>
</dbReference>
<dbReference type="EMBL" id="JAWDGP010003309">
    <property type="protein sequence ID" value="KAK3775567.1"/>
    <property type="molecule type" value="Genomic_DNA"/>
</dbReference>
<dbReference type="InterPro" id="IPR008979">
    <property type="entry name" value="Galactose-bd-like_sf"/>
</dbReference>
<dbReference type="Proteomes" id="UP001283361">
    <property type="component" value="Unassembled WGS sequence"/>
</dbReference>
<accession>A0AAE0ZUC4</accession>
<keyword evidence="1" id="KW-0732">Signal</keyword>
<name>A0AAE0ZUC4_9GAST</name>
<proteinExistence type="predicted"/>
<dbReference type="Pfam" id="PF22633">
    <property type="entry name" value="F5_F8_type_C_2"/>
    <property type="match status" value="1"/>
</dbReference>
<dbReference type="PANTHER" id="PTHR26391:SF18">
    <property type="entry name" value="PROTEIN KINASE RECEPTOR TIE-1, PUTATIVE-RELATED"/>
    <property type="match status" value="1"/>
</dbReference>
<dbReference type="AlphaFoldDB" id="A0AAE0ZUC4"/>
<sequence>MYAGNSITVLVVIATLALHSGCQAQTPCTDGWFGPNCQYQCHCAGSAPCDKLDGFCSSGCQQNWFGPACQYDRMVYSGPEWLTDSDDTTCNTGNTQPVTVTLDTAIPLTWVRVVVTGAGDLNQIQLNYELPASSPLQACPGLRKASVDDLTLDIECSTTEPVTAVYLFGSGISGLCSLYISGGRNVALKQRALQSSKFEPSTTNWNAGYAVDGTTGGNTPFTCTHTQLDTASPGWWTVTFSQAVDVTRFLIFNRGENRIEQT</sequence>
<evidence type="ECO:0000313" key="3">
    <source>
        <dbReference type="Proteomes" id="UP001283361"/>
    </source>
</evidence>
<gene>
    <name evidence="2" type="ORF">RRG08_063665</name>
</gene>
<organism evidence="2 3">
    <name type="scientific">Elysia crispata</name>
    <name type="common">lettuce slug</name>
    <dbReference type="NCBI Taxonomy" id="231223"/>
    <lineage>
        <taxon>Eukaryota</taxon>
        <taxon>Metazoa</taxon>
        <taxon>Spiralia</taxon>
        <taxon>Lophotrochozoa</taxon>
        <taxon>Mollusca</taxon>
        <taxon>Gastropoda</taxon>
        <taxon>Heterobranchia</taxon>
        <taxon>Euthyneura</taxon>
        <taxon>Panpulmonata</taxon>
        <taxon>Sacoglossa</taxon>
        <taxon>Placobranchoidea</taxon>
        <taxon>Plakobranchidae</taxon>
        <taxon>Elysia</taxon>
    </lineage>
</organism>
<protein>
    <submittedName>
        <fullName evidence="2">Uncharacterized protein</fullName>
    </submittedName>
</protein>
<dbReference type="SUPFAM" id="SSF49785">
    <property type="entry name" value="Galactose-binding domain-like"/>
    <property type="match status" value="1"/>
</dbReference>
<comment type="caution">
    <text evidence="2">The sequence shown here is derived from an EMBL/GenBank/DDBJ whole genome shotgun (WGS) entry which is preliminary data.</text>
</comment>
<evidence type="ECO:0000256" key="1">
    <source>
        <dbReference type="SAM" id="SignalP"/>
    </source>
</evidence>
<evidence type="ECO:0000313" key="2">
    <source>
        <dbReference type="EMBL" id="KAK3775567.1"/>
    </source>
</evidence>